<keyword evidence="5" id="KW-1185">Reference proteome</keyword>
<dbReference type="PANTHER" id="PTHR33969:SF2">
    <property type="entry name" value="SEGREGATION AND CONDENSATION PROTEIN A"/>
    <property type="match status" value="1"/>
</dbReference>
<protein>
    <recommendedName>
        <fullName evidence="2 3">Segregation and condensation protein A</fullName>
    </recommendedName>
</protein>
<comment type="subcellular location">
    <subcellularLocation>
        <location evidence="3">Cytoplasm</location>
    </subcellularLocation>
    <text evidence="3">Associated with two foci at the outer edges of the nucleoid region in young cells, and at four foci within both cell halves in older cells.</text>
</comment>
<dbReference type="Gene3D" id="1.10.10.580">
    <property type="entry name" value="Structural maintenance of chromosome 1. Chain E"/>
    <property type="match status" value="1"/>
</dbReference>
<keyword evidence="3" id="KW-0131">Cell cycle</keyword>
<comment type="function">
    <text evidence="3">Participates in chromosomal partition during cell division. May act via the formation of a condensin-like complex containing Smc and ScpB that pull DNA away from mid-cell into both cell halves.</text>
</comment>
<evidence type="ECO:0000256" key="3">
    <source>
        <dbReference type="HAMAP-Rule" id="MF_01805"/>
    </source>
</evidence>
<dbReference type="Gene3D" id="6.10.250.2410">
    <property type="match status" value="1"/>
</dbReference>
<evidence type="ECO:0000256" key="1">
    <source>
        <dbReference type="ARBA" id="ARBA00022829"/>
    </source>
</evidence>
<dbReference type="GeneID" id="94545712"/>
<gene>
    <name evidence="3" type="primary">scpA</name>
    <name evidence="4" type="ORF">DFP99_0136</name>
</gene>
<dbReference type="GO" id="GO:0006260">
    <property type="term" value="P:DNA replication"/>
    <property type="evidence" value="ECO:0007669"/>
    <property type="project" value="UniProtKB-UniRule"/>
</dbReference>
<keyword evidence="3" id="KW-0963">Cytoplasm</keyword>
<dbReference type="HAMAP" id="MF_01805">
    <property type="entry name" value="ScpA"/>
    <property type="match status" value="1"/>
</dbReference>
<evidence type="ECO:0000313" key="4">
    <source>
        <dbReference type="EMBL" id="RDL11718.1"/>
    </source>
</evidence>
<dbReference type="AlphaFoldDB" id="A0A288Q869"/>
<dbReference type="KEGG" id="wso:WSWS_00507"/>
<proteinExistence type="inferred from homology"/>
<comment type="subunit">
    <text evidence="3">Component of a cohesin-like complex composed of ScpA, ScpB and the Smc homodimer, in which ScpA and ScpB bind to the head domain of Smc. The presence of the three proteins is required for the association of the complex with DNA.</text>
</comment>
<reference evidence="4 5" key="1">
    <citation type="submission" date="2018-07" db="EMBL/GenBank/DDBJ databases">
        <title>Genomic Encyclopedia of Type Strains, Phase III (KMG-III): the genomes of soil and plant-associated and newly described type strains.</title>
        <authorList>
            <person name="Whitman W."/>
        </authorList>
    </citation>
    <scope>NUCLEOTIDE SEQUENCE [LARGE SCALE GENOMIC DNA]</scope>
    <source>
        <strain evidence="4 5">CECT 7031</strain>
    </source>
</reference>
<dbReference type="PANTHER" id="PTHR33969">
    <property type="entry name" value="SEGREGATION AND CONDENSATION PROTEIN A"/>
    <property type="match status" value="1"/>
</dbReference>
<dbReference type="Proteomes" id="UP000254912">
    <property type="component" value="Unassembled WGS sequence"/>
</dbReference>
<name>A0A288Q869_9LACO</name>
<keyword evidence="3" id="KW-0132">Cell division</keyword>
<dbReference type="InterPro" id="IPR023093">
    <property type="entry name" value="ScpA-like_C"/>
</dbReference>
<dbReference type="GO" id="GO:0051301">
    <property type="term" value="P:cell division"/>
    <property type="evidence" value="ECO:0007669"/>
    <property type="project" value="UniProtKB-KW"/>
</dbReference>
<dbReference type="InterPro" id="IPR003768">
    <property type="entry name" value="ScpA"/>
</dbReference>
<evidence type="ECO:0000256" key="2">
    <source>
        <dbReference type="ARBA" id="ARBA00044777"/>
    </source>
</evidence>
<evidence type="ECO:0000313" key="5">
    <source>
        <dbReference type="Proteomes" id="UP000254912"/>
    </source>
</evidence>
<sequence length="266" mass="30284">MSDVINYHLKDFDGPLDLLLHLIKVNEMDIFDIPIVEITAQYLDFLHEAESRNLDIAGEFLVMAATLMAIKSTYLLPRPEVTMDDDLAQVIEDADLDPRQMLMTQLLEYQRYQQAAADLREREDARLLQFGRAPMLAPATIEVVPLPAGLQLDDLQKAFSHMLTKRIKKTVRTRTMQGESWSVGERMTAIMAKIPLTTPILFEDIFDDSTDRELLVTTFLALLELVRHQQVAIKQTIEFGAIAITRGPVPFNEIEKEIKDDELATD</sequence>
<dbReference type="RefSeq" id="WP_070229790.1">
    <property type="nucleotide sequence ID" value="NZ_BJYO01000002.1"/>
</dbReference>
<keyword evidence="1 3" id="KW-0159">Chromosome partition</keyword>
<dbReference type="GO" id="GO:0005737">
    <property type="term" value="C:cytoplasm"/>
    <property type="evidence" value="ECO:0007669"/>
    <property type="project" value="UniProtKB-SubCell"/>
</dbReference>
<dbReference type="Pfam" id="PF02616">
    <property type="entry name" value="SMC_ScpA"/>
    <property type="match status" value="1"/>
</dbReference>
<dbReference type="GO" id="GO:0007059">
    <property type="term" value="P:chromosome segregation"/>
    <property type="evidence" value="ECO:0007669"/>
    <property type="project" value="UniProtKB-UniRule"/>
</dbReference>
<organism evidence="4 5">
    <name type="scientific">Weissella soli</name>
    <dbReference type="NCBI Taxonomy" id="155866"/>
    <lineage>
        <taxon>Bacteria</taxon>
        <taxon>Bacillati</taxon>
        <taxon>Bacillota</taxon>
        <taxon>Bacilli</taxon>
        <taxon>Lactobacillales</taxon>
        <taxon>Lactobacillaceae</taxon>
        <taxon>Weissella</taxon>
    </lineage>
</organism>
<comment type="caution">
    <text evidence="4">The sequence shown here is derived from an EMBL/GenBank/DDBJ whole genome shotgun (WGS) entry which is preliminary data.</text>
</comment>
<comment type="similarity">
    <text evidence="3">Belongs to the ScpA family.</text>
</comment>
<dbReference type="EMBL" id="QRAS01000001">
    <property type="protein sequence ID" value="RDL11718.1"/>
    <property type="molecule type" value="Genomic_DNA"/>
</dbReference>
<accession>A0A288Q869</accession>